<evidence type="ECO:0000313" key="2">
    <source>
        <dbReference type="EMBL" id="CAI5799196.1"/>
    </source>
</evidence>
<reference evidence="2" key="1">
    <citation type="submission" date="2022-12" db="EMBL/GenBank/DDBJ databases">
        <authorList>
            <person name="Alioto T."/>
            <person name="Alioto T."/>
            <person name="Gomez Garrido J."/>
        </authorList>
    </citation>
    <scope>NUCLEOTIDE SEQUENCE</scope>
</reference>
<accession>A0AA35PS00</accession>
<organism evidence="2 3">
    <name type="scientific">Podarcis lilfordi</name>
    <name type="common">Lilford's wall lizard</name>
    <dbReference type="NCBI Taxonomy" id="74358"/>
    <lineage>
        <taxon>Eukaryota</taxon>
        <taxon>Metazoa</taxon>
        <taxon>Chordata</taxon>
        <taxon>Craniata</taxon>
        <taxon>Vertebrata</taxon>
        <taxon>Euteleostomi</taxon>
        <taxon>Lepidosauria</taxon>
        <taxon>Squamata</taxon>
        <taxon>Bifurcata</taxon>
        <taxon>Unidentata</taxon>
        <taxon>Episquamata</taxon>
        <taxon>Laterata</taxon>
        <taxon>Lacertibaenia</taxon>
        <taxon>Lacertidae</taxon>
        <taxon>Podarcis</taxon>
    </lineage>
</organism>
<name>A0AA35PS00_9SAUR</name>
<dbReference type="AlphaFoldDB" id="A0AA35PS00"/>
<keyword evidence="3" id="KW-1185">Reference proteome</keyword>
<proteinExistence type="predicted"/>
<evidence type="ECO:0000313" key="3">
    <source>
        <dbReference type="Proteomes" id="UP001178461"/>
    </source>
</evidence>
<feature type="compositionally biased region" description="Low complexity" evidence="1">
    <location>
        <begin position="92"/>
        <end position="102"/>
    </location>
</feature>
<gene>
    <name evidence="2" type="ORF">PODLI_1B009503</name>
</gene>
<dbReference type="EMBL" id="OX395144">
    <property type="protein sequence ID" value="CAI5799196.1"/>
    <property type="molecule type" value="Genomic_DNA"/>
</dbReference>
<sequence>MWFSLGESWGVRLGGSLSLASNEKVGVESVPFLRSVFDFLERRGAPGENSHQERLPIRALHPCRAPWRDVTPKGPLERKGPPQAPVAGGRGPVVRRGAGVRR</sequence>
<protein>
    <submittedName>
        <fullName evidence="2">Uncharacterized protein</fullName>
    </submittedName>
</protein>
<evidence type="ECO:0000256" key="1">
    <source>
        <dbReference type="SAM" id="MobiDB-lite"/>
    </source>
</evidence>
<feature type="region of interest" description="Disordered" evidence="1">
    <location>
        <begin position="66"/>
        <end position="102"/>
    </location>
</feature>
<feature type="compositionally biased region" description="Basic and acidic residues" evidence="1">
    <location>
        <begin position="66"/>
        <end position="80"/>
    </location>
</feature>
<dbReference type="Proteomes" id="UP001178461">
    <property type="component" value="Chromosome 18"/>
</dbReference>